<dbReference type="InterPro" id="IPR004919">
    <property type="entry name" value="GmrSD_N"/>
</dbReference>
<reference evidence="2" key="1">
    <citation type="submission" date="2020-10" db="EMBL/GenBank/DDBJ databases">
        <authorList>
            <person name="Gilroy R."/>
        </authorList>
    </citation>
    <scope>NUCLEOTIDE SEQUENCE</scope>
    <source>
        <strain evidence="2">G3-3990</strain>
    </source>
</reference>
<dbReference type="PANTHER" id="PTHR35149:SF1">
    <property type="entry name" value="DUF5655 DOMAIN-CONTAINING PROTEIN"/>
    <property type="match status" value="1"/>
</dbReference>
<accession>A0A9D9HW43</accession>
<dbReference type="PANTHER" id="PTHR35149">
    <property type="entry name" value="SLL5132 PROTEIN"/>
    <property type="match status" value="1"/>
</dbReference>
<reference evidence="2" key="2">
    <citation type="journal article" date="2021" name="PeerJ">
        <title>Extensive microbial diversity within the chicken gut microbiome revealed by metagenomics and culture.</title>
        <authorList>
            <person name="Gilroy R."/>
            <person name="Ravi A."/>
            <person name="Getino M."/>
            <person name="Pursley I."/>
            <person name="Horton D.L."/>
            <person name="Alikhan N.F."/>
            <person name="Baker D."/>
            <person name="Gharbi K."/>
            <person name="Hall N."/>
            <person name="Watson M."/>
            <person name="Adriaenssens E.M."/>
            <person name="Foster-Nyarko E."/>
            <person name="Jarju S."/>
            <person name="Secka A."/>
            <person name="Antonio M."/>
            <person name="Oren A."/>
            <person name="Chaudhuri R.R."/>
            <person name="La Ragione R."/>
            <person name="Hildebrand F."/>
            <person name="Pallen M.J."/>
        </authorList>
    </citation>
    <scope>NUCLEOTIDE SEQUENCE</scope>
    <source>
        <strain evidence="2">G3-3990</strain>
    </source>
</reference>
<name>A0A9D9HW43_9BACT</name>
<sequence>MQDETIQQGLQLKALKELKGGTFIIPFQQRGYKWTQNNVKELLYDIKDFMDCPNTSKRIYCLQPLTVVNKGDNRYSILDGQQRLTTLFLLYMYLKEPAPYTFQFERDKSDNNDTSPKRYEFLQKIASTDEETASENIDYFYIYKAYQQIKETFKEWGSSMQEAFKGLLNAGKDEKSVQVIWYEVKEEKEHETFRNLNSGKIQLTNTELIKALLLNNASGLPDNERIEAASQFEQIEREIQNDHFWYMFNSKDVRRGQTRMDMLFNLVSDCKQKDYELDPRWSFRNYFDKPERGTLSEKWKKVRHTFLRLKDLYNNIYCYHYIGFLTYHRGGNSLEGLKELLKKCESTKHQALITSFKDEIKIILRKSKIEKKKEVSAEYESVTDFNYNVPKPDLRELFLMHNIETLLQRYELHKGDTDKEKMMQDFEHFPFNLFHNQHWDIEHIASYTESDFKNDKDRKDWLDSIKEDLGEDYDSGAKTLEKEYNSANDKKKERFDELYKHIMEQYEKKTADAIPDDDPNGNGKDKMQIGNITLLDSHTNRSYHNALFPRKRRYVIVADGLMDSTNKLDKEINKVYVPICTRQVFTKSYNKSASLNLNVWTQTDADAYVKDMEQKLQYYFPQNNKEL</sequence>
<dbReference type="EMBL" id="JADIMG010000103">
    <property type="protein sequence ID" value="MBO8460887.1"/>
    <property type="molecule type" value="Genomic_DNA"/>
</dbReference>
<proteinExistence type="predicted"/>
<evidence type="ECO:0000313" key="3">
    <source>
        <dbReference type="Proteomes" id="UP000823641"/>
    </source>
</evidence>
<comment type="caution">
    <text evidence="2">The sequence shown here is derived from an EMBL/GenBank/DDBJ whole genome shotgun (WGS) entry which is preliminary data.</text>
</comment>
<dbReference type="AlphaFoldDB" id="A0A9D9HW43"/>
<gene>
    <name evidence="2" type="ORF">IAA73_11245</name>
</gene>
<protein>
    <submittedName>
        <fullName evidence="2">DUF262 domain-containing protein</fullName>
    </submittedName>
</protein>
<organism evidence="2 3">
    <name type="scientific">Candidatus Gallipaludibacter merdavium</name>
    <dbReference type="NCBI Taxonomy" id="2840839"/>
    <lineage>
        <taxon>Bacteria</taxon>
        <taxon>Pseudomonadati</taxon>
        <taxon>Bacteroidota</taxon>
        <taxon>Bacteroidia</taxon>
        <taxon>Bacteroidales</taxon>
        <taxon>Candidatus Gallipaludibacter</taxon>
    </lineage>
</organism>
<evidence type="ECO:0000259" key="1">
    <source>
        <dbReference type="Pfam" id="PF03235"/>
    </source>
</evidence>
<dbReference type="Proteomes" id="UP000823641">
    <property type="component" value="Unassembled WGS sequence"/>
</dbReference>
<dbReference type="Pfam" id="PF03235">
    <property type="entry name" value="GmrSD_N"/>
    <property type="match status" value="1"/>
</dbReference>
<feature type="domain" description="GmrSD restriction endonucleases N-terminal" evidence="1">
    <location>
        <begin position="18"/>
        <end position="214"/>
    </location>
</feature>
<evidence type="ECO:0000313" key="2">
    <source>
        <dbReference type="EMBL" id="MBO8460887.1"/>
    </source>
</evidence>